<dbReference type="EMBL" id="QXDJ01000002">
    <property type="protein sequence ID" value="RII35282.1"/>
    <property type="molecule type" value="Genomic_DNA"/>
</dbReference>
<sequence length="74" mass="8257">MIVVNCALRQDDIVEIVENIQVENEKVFKYVKKEGLKIIFESSLGDDQKSAGIIKQAIKETNIGKALFFSVAAQ</sequence>
<proteinExistence type="predicted"/>
<organism evidence="2 4">
    <name type="scientific">Clostridium chromiireducens</name>
    <dbReference type="NCBI Taxonomy" id="225345"/>
    <lineage>
        <taxon>Bacteria</taxon>
        <taxon>Bacillati</taxon>
        <taxon>Bacillota</taxon>
        <taxon>Clostridia</taxon>
        <taxon>Eubacteriales</taxon>
        <taxon>Clostridiaceae</taxon>
        <taxon>Clostridium</taxon>
    </lineage>
</organism>
<evidence type="ECO:0000313" key="1">
    <source>
        <dbReference type="EMBL" id="MVX62200.1"/>
    </source>
</evidence>
<evidence type="ECO:0000313" key="5">
    <source>
        <dbReference type="Proteomes" id="UP000265930"/>
    </source>
</evidence>
<dbReference type="EMBL" id="WSRQ01000001">
    <property type="protein sequence ID" value="MVX62200.1"/>
    <property type="molecule type" value="Genomic_DNA"/>
</dbReference>
<dbReference type="EMBL" id="MZGT01000039">
    <property type="protein sequence ID" value="OPJ60439.1"/>
    <property type="molecule type" value="Genomic_DNA"/>
</dbReference>
<name>A0A1V4IKP8_9CLOT</name>
<dbReference type="RefSeq" id="WP_079440552.1">
    <property type="nucleotide sequence ID" value="NZ_JBLZIA010000003.1"/>
</dbReference>
<accession>A0A1V4IKP8</accession>
<reference evidence="1" key="3">
    <citation type="submission" date="2019-12" db="EMBL/GenBank/DDBJ databases">
        <title>Microbes associate with the intestines of laboratory mice.</title>
        <authorList>
            <person name="Navarre W."/>
            <person name="Wong E."/>
        </authorList>
    </citation>
    <scope>NUCLEOTIDE SEQUENCE</scope>
    <source>
        <strain evidence="1">NM79_F5</strain>
    </source>
</reference>
<reference evidence="3 5" key="2">
    <citation type="submission" date="2018-08" db="EMBL/GenBank/DDBJ databases">
        <title>Genome of Clostridium chromiireducens C1, DSM12136.</title>
        <authorList>
            <person name="Xing M."/>
            <person name="Wei Y."/>
            <person name="Ang E.L."/>
            <person name="Zhao H."/>
            <person name="Zhang Y."/>
        </authorList>
    </citation>
    <scope>NUCLEOTIDE SEQUENCE [LARGE SCALE GENOMIC DNA]</scope>
    <source>
        <strain evidence="3 5">C1</strain>
    </source>
</reference>
<reference evidence="2 4" key="1">
    <citation type="submission" date="2017-03" db="EMBL/GenBank/DDBJ databases">
        <title>Genome sequence of Clostridium chromiireducens DSM 23318.</title>
        <authorList>
            <person name="Poehlein A."/>
            <person name="Daniel R."/>
        </authorList>
    </citation>
    <scope>NUCLEOTIDE SEQUENCE [LARGE SCALE GENOMIC DNA]</scope>
    <source>
        <strain evidence="2 4">DSM 23318</strain>
    </source>
</reference>
<dbReference type="Proteomes" id="UP000191056">
    <property type="component" value="Unassembled WGS sequence"/>
</dbReference>
<evidence type="ECO:0000313" key="3">
    <source>
        <dbReference type="EMBL" id="RII35282.1"/>
    </source>
</evidence>
<gene>
    <name evidence="2" type="ORF">CLCHR_29250</name>
    <name evidence="3" type="ORF">D2A34_08735</name>
    <name evidence="1" type="ORF">GKZ28_00605</name>
</gene>
<dbReference type="OrthoDB" id="2881498at2"/>
<dbReference type="AlphaFoldDB" id="A0A1V4IKP8"/>
<keyword evidence="4" id="KW-1185">Reference proteome</keyword>
<dbReference type="Proteomes" id="UP000656077">
    <property type="component" value="Unassembled WGS sequence"/>
</dbReference>
<evidence type="ECO:0000313" key="2">
    <source>
        <dbReference type="EMBL" id="OPJ60439.1"/>
    </source>
</evidence>
<evidence type="ECO:0000313" key="4">
    <source>
        <dbReference type="Proteomes" id="UP000191056"/>
    </source>
</evidence>
<comment type="caution">
    <text evidence="2">The sequence shown here is derived from an EMBL/GenBank/DDBJ whole genome shotgun (WGS) entry which is preliminary data.</text>
</comment>
<protein>
    <submittedName>
        <fullName evidence="2">Uncharacterized protein</fullName>
    </submittedName>
</protein>
<dbReference type="Proteomes" id="UP000265930">
    <property type="component" value="Unassembled WGS sequence"/>
</dbReference>